<feature type="domain" description="Replication protein RepB C-terminal" evidence="3">
    <location>
        <begin position="161"/>
        <end position="213"/>
    </location>
</feature>
<dbReference type="Gene3D" id="3.40.1310.30">
    <property type="match status" value="1"/>
</dbReference>
<dbReference type="InterPro" id="IPR002631">
    <property type="entry name" value="Plasmid_rep_OBD"/>
</dbReference>
<dbReference type="GO" id="GO:0003916">
    <property type="term" value="F:DNA topoisomerase activity"/>
    <property type="evidence" value="ECO:0007669"/>
    <property type="project" value="InterPro"/>
</dbReference>
<geneLocation type="plasmid" evidence="4">
    <name>pRGFK0762</name>
</geneLocation>
<feature type="compositionally biased region" description="Basic and acidic residues" evidence="1">
    <location>
        <begin position="1"/>
        <end position="21"/>
    </location>
</feature>
<dbReference type="GO" id="GO:0006260">
    <property type="term" value="P:DNA replication"/>
    <property type="evidence" value="ECO:0007669"/>
    <property type="project" value="InterPro"/>
</dbReference>
<dbReference type="AlphaFoldDB" id="A0A0H5Q2Z4"/>
<reference evidence="4" key="2">
    <citation type="submission" date="2015-07" db="EMBL/GenBank/DDBJ databases">
        <title>Plasmids, circular viruses and viroids from rat gut.</title>
        <authorList>
            <person name="Jorgensen T.J."/>
            <person name="Hansen M.A."/>
            <person name="Xu Z."/>
            <person name="Tabak M.A."/>
            <person name="Sorensen S.J."/>
            <person name="Hansen L.H."/>
        </authorList>
    </citation>
    <scope>NUCLEOTIDE SEQUENCE</scope>
    <source>
        <plasmid evidence="4">pRGFK0762</plasmid>
    </source>
</reference>
<evidence type="ECO:0000256" key="1">
    <source>
        <dbReference type="SAM" id="MobiDB-lite"/>
    </source>
</evidence>
<protein>
    <recommendedName>
        <fullName evidence="5">Replication protein</fullName>
    </recommendedName>
</protein>
<accession>A0A0H5Q2Z4</accession>
<dbReference type="Pfam" id="PF21861">
    <property type="entry name" value="RepB_C"/>
    <property type="match status" value="1"/>
</dbReference>
<dbReference type="Pfam" id="PF01719">
    <property type="entry name" value="Rep_OBD"/>
    <property type="match status" value="1"/>
</dbReference>
<evidence type="ECO:0000259" key="3">
    <source>
        <dbReference type="Pfam" id="PF21861"/>
    </source>
</evidence>
<feature type="domain" description="Plasmid replication protein origin binding" evidence="2">
    <location>
        <begin position="22"/>
        <end position="146"/>
    </location>
</feature>
<organism evidence="4">
    <name type="scientific">uncultured prokaryote</name>
    <dbReference type="NCBI Taxonomy" id="198431"/>
    <lineage>
        <taxon>unclassified sequences</taxon>
        <taxon>environmental samples</taxon>
    </lineage>
</organism>
<sequence length="226" mass="26388">MPKRARTEANKKAENKYDEKRKGKRTRNWTVISYPDDLPENWQEMLDDKCIKWICSPLHDKDLNADGQPKKPHYHLLLMFDAVKAKNQVVDIFGELFGFSENDSIIGIATPQTVSDRCALVRYMAHLDNPSKVQYDVADIVGHCGADPAEIMRYNQTETINMMIEIEEFIEDKNITELCDLSSMIRYEHPDWYTMVATKCTVYFNAYIRSRRHKMQRIDPDTGELM</sequence>
<reference evidence="4" key="1">
    <citation type="submission" date="2015-06" db="EMBL/GenBank/DDBJ databases">
        <authorList>
            <person name="Joergensen T."/>
        </authorList>
    </citation>
    <scope>NUCLEOTIDE SEQUENCE</scope>
    <source>
        <plasmid evidence="4">pRGFK0762</plasmid>
    </source>
</reference>
<keyword evidence="4" id="KW-0614">Plasmid</keyword>
<feature type="region of interest" description="Disordered" evidence="1">
    <location>
        <begin position="1"/>
        <end position="23"/>
    </location>
</feature>
<dbReference type="InterPro" id="IPR053923">
    <property type="entry name" value="RepB_C"/>
</dbReference>
<dbReference type="GO" id="GO:0003677">
    <property type="term" value="F:DNA binding"/>
    <property type="evidence" value="ECO:0007669"/>
    <property type="project" value="InterPro"/>
</dbReference>
<evidence type="ECO:0000313" key="4">
    <source>
        <dbReference type="EMBL" id="CRY95755.1"/>
    </source>
</evidence>
<evidence type="ECO:0000259" key="2">
    <source>
        <dbReference type="Pfam" id="PF01719"/>
    </source>
</evidence>
<proteinExistence type="predicted"/>
<evidence type="ECO:0008006" key="5">
    <source>
        <dbReference type="Google" id="ProtNLM"/>
    </source>
</evidence>
<name>A0A0H5Q2Z4_9ZZZZ</name>
<dbReference type="EMBL" id="LN853371">
    <property type="protein sequence ID" value="CRY95755.1"/>
    <property type="molecule type" value="Genomic_DNA"/>
</dbReference>